<evidence type="ECO:0000256" key="2">
    <source>
        <dbReference type="ARBA" id="ARBA00011838"/>
    </source>
</evidence>
<dbReference type="GO" id="GO:0019843">
    <property type="term" value="F:rRNA binding"/>
    <property type="evidence" value="ECO:0007669"/>
    <property type="project" value="UniProtKB-UniRule"/>
</dbReference>
<dbReference type="RefSeq" id="WP_126465848.1">
    <property type="nucleotide sequence ID" value="NZ_LR134523.1"/>
</dbReference>
<keyword evidence="6" id="KW-0694">RNA-binding</keyword>
<dbReference type="InterPro" id="IPR013005">
    <property type="entry name" value="Ribosomal_uL4-like"/>
</dbReference>
<dbReference type="HAMAP" id="MF_01328_B">
    <property type="entry name" value="Ribosomal_uL4_B"/>
    <property type="match status" value="1"/>
</dbReference>
<evidence type="ECO:0000256" key="7">
    <source>
        <dbReference type="SAM" id="MobiDB-lite"/>
    </source>
</evidence>
<accession>A0A448V2Q3</accession>
<organism evidence="8 9">
    <name type="scientific">Aedoeadaptatus ivorii</name>
    <dbReference type="NCBI Taxonomy" id="54006"/>
    <lineage>
        <taxon>Bacteria</taxon>
        <taxon>Bacillati</taxon>
        <taxon>Bacillota</taxon>
        <taxon>Tissierellia</taxon>
        <taxon>Tissierellales</taxon>
        <taxon>Peptoniphilaceae</taxon>
        <taxon>Aedoeadaptatus</taxon>
    </lineage>
</organism>
<protein>
    <recommendedName>
        <fullName evidence="5 6">Large ribosomal subunit protein uL4</fullName>
    </recommendedName>
</protein>
<name>A0A448V2Q3_9FIRM</name>
<dbReference type="NCBIfam" id="TIGR03953">
    <property type="entry name" value="rplD_bact"/>
    <property type="match status" value="1"/>
</dbReference>
<keyword evidence="6" id="KW-0699">rRNA-binding</keyword>
<dbReference type="GO" id="GO:0005840">
    <property type="term" value="C:ribosome"/>
    <property type="evidence" value="ECO:0007669"/>
    <property type="project" value="UniProtKB-KW"/>
</dbReference>
<dbReference type="Gene3D" id="3.40.1370.10">
    <property type="match status" value="1"/>
</dbReference>
<dbReference type="InterPro" id="IPR002136">
    <property type="entry name" value="Ribosomal_uL4"/>
</dbReference>
<evidence type="ECO:0000256" key="6">
    <source>
        <dbReference type="HAMAP-Rule" id="MF_01328"/>
    </source>
</evidence>
<comment type="function">
    <text evidence="6">Forms part of the polypeptide exit tunnel.</text>
</comment>
<evidence type="ECO:0000256" key="1">
    <source>
        <dbReference type="ARBA" id="ARBA00010528"/>
    </source>
</evidence>
<comment type="subunit">
    <text evidence="2 6">Part of the 50S ribosomal subunit.</text>
</comment>
<dbReference type="AlphaFoldDB" id="A0A448V2Q3"/>
<dbReference type="InterPro" id="IPR023574">
    <property type="entry name" value="Ribosomal_uL4_dom_sf"/>
</dbReference>
<evidence type="ECO:0000313" key="9">
    <source>
        <dbReference type="Proteomes" id="UP000269544"/>
    </source>
</evidence>
<dbReference type="OrthoDB" id="9803201at2"/>
<evidence type="ECO:0000256" key="3">
    <source>
        <dbReference type="ARBA" id="ARBA00022980"/>
    </source>
</evidence>
<dbReference type="SUPFAM" id="SSF52166">
    <property type="entry name" value="Ribosomal protein L4"/>
    <property type="match status" value="1"/>
</dbReference>
<dbReference type="PANTHER" id="PTHR10746">
    <property type="entry name" value="50S RIBOSOMAL PROTEIN L4"/>
    <property type="match status" value="1"/>
</dbReference>
<keyword evidence="3 6" id="KW-0689">Ribosomal protein</keyword>
<comment type="function">
    <text evidence="6">One of the primary rRNA binding proteins, this protein initially binds near the 5'-end of the 23S rRNA. It is important during the early stages of 50S assembly. It makes multiple contacts with different domains of the 23S rRNA in the assembled 50S subunit and ribosome.</text>
</comment>
<dbReference type="EMBL" id="LR134523">
    <property type="protein sequence ID" value="VEJ36057.1"/>
    <property type="molecule type" value="Genomic_DNA"/>
</dbReference>
<evidence type="ECO:0000256" key="4">
    <source>
        <dbReference type="ARBA" id="ARBA00023274"/>
    </source>
</evidence>
<dbReference type="GO" id="GO:0003735">
    <property type="term" value="F:structural constituent of ribosome"/>
    <property type="evidence" value="ECO:0007669"/>
    <property type="project" value="InterPro"/>
</dbReference>
<dbReference type="GO" id="GO:0006412">
    <property type="term" value="P:translation"/>
    <property type="evidence" value="ECO:0007669"/>
    <property type="project" value="UniProtKB-UniRule"/>
</dbReference>
<evidence type="ECO:0000256" key="5">
    <source>
        <dbReference type="ARBA" id="ARBA00035244"/>
    </source>
</evidence>
<dbReference type="KEGG" id="piv:NCTC13079_01250"/>
<dbReference type="GO" id="GO:1990904">
    <property type="term" value="C:ribonucleoprotein complex"/>
    <property type="evidence" value="ECO:0007669"/>
    <property type="project" value="UniProtKB-KW"/>
</dbReference>
<feature type="compositionally biased region" description="Basic residues" evidence="7">
    <location>
        <begin position="60"/>
        <end position="71"/>
    </location>
</feature>
<proteinExistence type="inferred from homology"/>
<keyword evidence="4 6" id="KW-0687">Ribonucleoprotein</keyword>
<keyword evidence="9" id="KW-1185">Reference proteome</keyword>
<dbReference type="PANTHER" id="PTHR10746:SF6">
    <property type="entry name" value="LARGE RIBOSOMAL SUBUNIT PROTEIN UL4M"/>
    <property type="match status" value="1"/>
</dbReference>
<sequence length="207" mass="23097">MTKFQMIDMQGNSVEEIELSDAVFNVEINEHVVYLVVKNILANRRQGTQSAKTRAEVRGGGRKPWRQKGTGRARQGSIRAPQWRGGGIVFAPKPRSYRYTTPKKVRRLAMKSVLSAKVQEKELIVVDKFQMDAPKTKEFVQSLKKMGAANKALVIAEGADNNVLLSARNLAGVKTATVGTMNVYDILKYDSLILTKEALDKIVEVYN</sequence>
<evidence type="ECO:0000313" key="8">
    <source>
        <dbReference type="EMBL" id="VEJ36057.1"/>
    </source>
</evidence>
<dbReference type="Proteomes" id="UP000269544">
    <property type="component" value="Chromosome"/>
</dbReference>
<comment type="similarity">
    <text evidence="1 6">Belongs to the universal ribosomal protein uL4 family.</text>
</comment>
<gene>
    <name evidence="6 8" type="primary">rplD</name>
    <name evidence="8" type="ORF">NCTC13079_01250</name>
</gene>
<dbReference type="Pfam" id="PF00573">
    <property type="entry name" value="Ribosomal_L4"/>
    <property type="match status" value="1"/>
</dbReference>
<reference evidence="8 9" key="1">
    <citation type="submission" date="2018-12" db="EMBL/GenBank/DDBJ databases">
        <authorList>
            <consortium name="Pathogen Informatics"/>
        </authorList>
    </citation>
    <scope>NUCLEOTIDE SEQUENCE [LARGE SCALE GENOMIC DNA]</scope>
    <source>
        <strain evidence="8 9">NCTC13079</strain>
    </source>
</reference>
<feature type="region of interest" description="Disordered" evidence="7">
    <location>
        <begin position="47"/>
        <end position="77"/>
    </location>
</feature>